<feature type="binding site" evidence="8">
    <location>
        <position position="294"/>
    </location>
    <ligand>
        <name>Ca(2+)</name>
        <dbReference type="ChEBI" id="CHEBI:29108"/>
        <label>2</label>
    </ligand>
</feature>
<evidence type="ECO:0000256" key="3">
    <source>
        <dbReference type="ARBA" id="ARBA00022837"/>
    </source>
</evidence>
<dbReference type="InterPro" id="IPR036056">
    <property type="entry name" value="Fibrinogen-like_C"/>
</dbReference>
<evidence type="ECO:0000256" key="2">
    <source>
        <dbReference type="ARBA" id="ARBA00022734"/>
    </source>
</evidence>
<feature type="disulfide bond" evidence="8">
    <location>
        <begin position="243"/>
        <end position="246"/>
    </location>
</feature>
<name>Q98TC9_LETCA</name>
<feature type="binding site" evidence="8">
    <location>
        <position position="302"/>
    </location>
    <ligand>
        <name>Ca(2+)</name>
        <dbReference type="ChEBI" id="CHEBI:29108"/>
        <label>1</label>
    </ligand>
</feature>
<proteinExistence type="evidence at protein level"/>
<dbReference type="AlphaFoldDB" id="Q98TC9"/>
<feature type="domain" description="Fibrinogen C-terminal" evidence="6">
    <location>
        <begin position="48"/>
        <end position="98"/>
    </location>
</feature>
<keyword evidence="3 8" id="KW-0106">Calcium</keyword>
<evidence type="ECO:0007829" key="8">
    <source>
        <dbReference type="PDB" id="7E1E"/>
    </source>
</evidence>
<dbReference type="InterPro" id="IPR014716">
    <property type="entry name" value="Fibrinogen_a/b/g_C_1"/>
</dbReference>
<evidence type="ECO:0000256" key="4">
    <source>
        <dbReference type="ARBA" id="ARBA00023157"/>
    </source>
</evidence>
<dbReference type="PROSITE" id="PS51257">
    <property type="entry name" value="PROKAR_LIPOPROTEIN"/>
    <property type="match status" value="1"/>
</dbReference>
<dbReference type="NCBIfam" id="NF040941">
    <property type="entry name" value="GGGWT_bact"/>
    <property type="match status" value="1"/>
</dbReference>
<reference evidence="7" key="1">
    <citation type="submission" date="2001-02" db="EMBL/GenBank/DDBJ databases">
        <title>Isolation and characterization of the lamprey, Lampetra japonicus, serum lectin.</title>
        <authorList>
            <person name="Yoshimura T."/>
            <person name="Akagawa M."/>
            <person name="Takagi T."/>
        </authorList>
    </citation>
    <scope>NUCLEOTIDE SEQUENCE</scope>
</reference>
<reference evidence="8" key="2">
    <citation type="submission" date="2021-02" db="PDB data bank">
        <title>Structure of lamprey serum virus-like lectin with high binding capacity, involved in initiation and regulation of innate immunity.</title>
        <authorList>
            <person name="Qingwei L."/>
            <person name="Peng Y."/>
        </authorList>
    </citation>
    <scope>STRUCTURE BY ELECTRON MICROSCOPY (3.34 ANGSTROMS)</scope>
    <scope>DISULFIDE BONDS</scope>
</reference>
<feature type="binding site" evidence="8">
    <location>
        <position position="280"/>
    </location>
    <ligand>
        <name>Ca(2+)</name>
        <dbReference type="ChEBI" id="CHEBI:29108"/>
        <label>2</label>
    </ligand>
</feature>
<keyword evidence="5" id="KW-0732">Signal</keyword>
<accession>Q98TC9</accession>
<dbReference type="PANTHER" id="PTHR16146:SF46">
    <property type="entry name" value="INTELECTIN-1A-RELATED"/>
    <property type="match status" value="1"/>
</dbReference>
<evidence type="ECO:0000256" key="1">
    <source>
        <dbReference type="ARBA" id="ARBA00022723"/>
    </source>
</evidence>
<feature type="signal peptide" evidence="5">
    <location>
        <begin position="1"/>
        <end position="24"/>
    </location>
</feature>
<dbReference type="Pfam" id="PF00147">
    <property type="entry name" value="Fibrinogen_C"/>
    <property type="match status" value="1"/>
</dbReference>
<sequence length="333" mass="36448">MEASRLLLLLLLPLLLLFCNSVAAACSCTDSCSDAKESESKCGCKHEEETKQLPRSCKEIKLKTKTKEDGVYCLQTKSGQFYQAFCDMNTNGGGWTLVASVHENNIAAKCAIGDRWSSQLGSNPAVGFVDGDRSWANLNTFGRVESATDDDYKNPGYFDVDAEDISVWHVPNGTPLAQWKISSIFRYHTATEFLTPLGGNLYFLYKIFYPLVYGSGTCPASNGPAIPIVYDFGNTISVASQVCPACLGGTLQGYVHLRVFNNERAPFALCSGLRVLDNCNTEHYCIGGAGYVPEQTPRQCGDFSAFDWSGIGTHVEWSASKSLLEAAVFIFYR</sequence>
<dbReference type="Gene3D" id="3.90.215.10">
    <property type="entry name" value="Gamma Fibrinogen, chain A, domain 1"/>
    <property type="match status" value="1"/>
</dbReference>
<dbReference type="SUPFAM" id="SSF56496">
    <property type="entry name" value="Fibrinogen C-terminal domain-like"/>
    <property type="match status" value="1"/>
</dbReference>
<keyword evidence="1 8" id="KW-0479">Metal-binding</keyword>
<feature type="binding site" evidence="8">
    <location>
        <position position="282"/>
    </location>
    <ligand>
        <name>Ca(2+)</name>
        <dbReference type="ChEBI" id="CHEBI:29108"/>
        <label>2</label>
    </ligand>
</feature>
<feature type="disulfide bond" evidence="8">
    <location>
        <begin position="110"/>
        <end position="300"/>
    </location>
</feature>
<organism evidence="7">
    <name type="scientific">Lethenteron camtschaticum</name>
    <name type="common">Japanese lamprey</name>
    <name type="synonym">Lampetra japonica</name>
    <dbReference type="NCBI Taxonomy" id="980415"/>
    <lineage>
        <taxon>Eukaryota</taxon>
        <taxon>Metazoa</taxon>
        <taxon>Chordata</taxon>
        <taxon>Craniata</taxon>
        <taxon>Vertebrata</taxon>
        <taxon>Cyclostomata</taxon>
        <taxon>Hyperoartia</taxon>
        <taxon>Petromyzontiformes</taxon>
        <taxon>Petromyzontidae</taxon>
        <taxon>Lethenteron</taxon>
    </lineage>
</organism>
<feature type="disulfide bond" evidence="8">
    <location>
        <begin position="270"/>
        <end position="285"/>
    </location>
</feature>
<keyword evidence="8" id="KW-0002">3D-structure</keyword>
<dbReference type="GO" id="GO:0070492">
    <property type="term" value="F:oligosaccharide binding"/>
    <property type="evidence" value="ECO:0007669"/>
    <property type="project" value="TreeGrafter"/>
</dbReference>
<evidence type="ECO:0000313" key="7">
    <source>
        <dbReference type="EMBL" id="BAB32787.1"/>
    </source>
</evidence>
<keyword evidence="2 7" id="KW-0430">Lectin</keyword>
<dbReference type="GO" id="GO:0005615">
    <property type="term" value="C:extracellular space"/>
    <property type="evidence" value="ECO:0007669"/>
    <property type="project" value="TreeGrafter"/>
</dbReference>
<dbReference type="PANTHER" id="PTHR16146">
    <property type="entry name" value="INTELECTIN"/>
    <property type="match status" value="1"/>
</dbReference>
<dbReference type="GO" id="GO:0046872">
    <property type="term" value="F:metal ion binding"/>
    <property type="evidence" value="ECO:0007669"/>
    <property type="project" value="UniProtKB-KW"/>
</dbReference>
<keyword evidence="4" id="KW-1015">Disulfide bond</keyword>
<feature type="binding site" evidence="8">
    <location>
        <position position="151"/>
    </location>
    <ligand>
        <name>Ca(2+)</name>
        <dbReference type="ChEBI" id="CHEBI:29108"/>
        <label>1</label>
    </ligand>
</feature>
<dbReference type="PDB" id="7E1E">
    <property type="method" value="EM"/>
    <property type="resolution" value="3.34 A"/>
    <property type="chains" value="A/B/C=1-333"/>
</dbReference>
<dbReference type="PROSITE" id="PS51406">
    <property type="entry name" value="FIBRINOGEN_C_2"/>
    <property type="match status" value="1"/>
</dbReference>
<feature type="chain" id="PRO_5004322522" evidence="5">
    <location>
        <begin position="25"/>
        <end position="333"/>
    </location>
</feature>
<feature type="disulfide bond" evidence="8">
    <location>
        <begin position="218"/>
        <end position="279"/>
    </location>
</feature>
<dbReference type="SMR" id="Q98TC9"/>
<feature type="binding site" evidence="8">
    <location>
        <position position="113"/>
    </location>
    <ligand>
        <name>Ca(2+)</name>
        <dbReference type="ChEBI" id="CHEBI:29108"/>
        <label>1</label>
    </ligand>
</feature>
<dbReference type="UniLectin" id="Q98TC9"/>
<feature type="binding site" evidence="8">
    <location>
        <position position="263"/>
    </location>
    <ligand>
        <name>Ca(2+)</name>
        <dbReference type="ChEBI" id="CHEBI:29108"/>
        <label>2</label>
    </ligand>
</feature>
<evidence type="ECO:0000256" key="5">
    <source>
        <dbReference type="SAM" id="SignalP"/>
    </source>
</evidence>
<dbReference type="InterPro" id="IPR002181">
    <property type="entry name" value="Fibrinogen_a/b/g_C_dom"/>
</dbReference>
<feature type="disulfide bond" evidence="8">
    <location>
        <begin position="57"/>
        <end position="86"/>
    </location>
</feature>
<feature type="binding site" evidence="8">
    <location>
        <position position="102"/>
    </location>
    <ligand>
        <name>Ca(2+)</name>
        <dbReference type="ChEBI" id="CHEBI:29108"/>
        <label>1</label>
    </ligand>
</feature>
<evidence type="ECO:0000259" key="6">
    <source>
        <dbReference type="PROSITE" id="PS51406"/>
    </source>
</evidence>
<dbReference type="EMBL" id="AB055981">
    <property type="protein sequence ID" value="BAB32787.1"/>
    <property type="molecule type" value="mRNA"/>
</dbReference>
<protein>
    <submittedName>
        <fullName evidence="7">Serum lectin</fullName>
    </submittedName>
</protein>
<dbReference type="EMDB" id="EMD-30939"/>